<gene>
    <name evidence="4" type="ORF">DFQ59_10866</name>
</gene>
<keyword evidence="3" id="KW-0949">S-adenosyl-L-methionine</keyword>
<dbReference type="RefSeq" id="WP_114280459.1">
    <property type="nucleotide sequence ID" value="NZ_QPJY01000008.1"/>
</dbReference>
<dbReference type="EMBL" id="QPJY01000008">
    <property type="protein sequence ID" value="RCX28038.1"/>
    <property type="molecule type" value="Genomic_DNA"/>
</dbReference>
<evidence type="ECO:0000256" key="3">
    <source>
        <dbReference type="ARBA" id="ARBA00022691"/>
    </source>
</evidence>
<dbReference type="PANTHER" id="PTHR30481">
    <property type="entry name" value="DNA ADENINE METHYLASE"/>
    <property type="match status" value="1"/>
</dbReference>
<dbReference type="GO" id="GO:0032259">
    <property type="term" value="P:methylation"/>
    <property type="evidence" value="ECO:0007669"/>
    <property type="project" value="UniProtKB-KW"/>
</dbReference>
<evidence type="ECO:0000313" key="4">
    <source>
        <dbReference type="EMBL" id="RCX28038.1"/>
    </source>
</evidence>
<accession>A0A369C4R6</accession>
<dbReference type="Pfam" id="PF02086">
    <property type="entry name" value="MethyltransfD12"/>
    <property type="match status" value="1"/>
</dbReference>
<comment type="caution">
    <text evidence="4">The sequence shown here is derived from an EMBL/GenBank/DDBJ whole genome shotgun (WGS) entry which is preliminary data.</text>
</comment>
<dbReference type="PANTHER" id="PTHR30481:SF4">
    <property type="entry name" value="SITE-SPECIFIC DNA-METHYLTRANSFERASE (ADENINE-SPECIFIC)"/>
    <property type="match status" value="1"/>
</dbReference>
<dbReference type="GO" id="GO:1904047">
    <property type="term" value="F:S-adenosyl-L-methionine binding"/>
    <property type="evidence" value="ECO:0007669"/>
    <property type="project" value="TreeGrafter"/>
</dbReference>
<dbReference type="PIRSF" id="PIRSF000398">
    <property type="entry name" value="M_m6A_EcoRV"/>
    <property type="match status" value="1"/>
</dbReference>
<dbReference type="PRINTS" id="PR00505">
    <property type="entry name" value="D12N6MTFRASE"/>
</dbReference>
<sequence>MDTDVHAPVMRYHGAKWRLAPWIVSFFPDHDTYLEPYGGSAGVLLRKPRSRAEIYNDLDGEVVNLFRVLRDPEQASRLAELCALTPYARAEFEVCLETGGAELDALERARRTVFRAQAGYGSAGATKGRTGFRAYTGSGRSQTTAGDWANFPGRIQALAKRLQGVLIERRPAIDLITEQRNPGTLIYADPPYLHETRVIDGGSYYRHEMSEPEHVTLLARLRKTRSAVVLSGYRSELYDDLLLPYGWERHETQAHANGRRGTVPRTECLWLNPVCIAARDGDQGRLFA</sequence>
<dbReference type="GO" id="GO:0009007">
    <property type="term" value="F:site-specific DNA-methyltransferase (adenine-specific) activity"/>
    <property type="evidence" value="ECO:0007669"/>
    <property type="project" value="UniProtKB-EC"/>
</dbReference>
<dbReference type="AlphaFoldDB" id="A0A369C4R6"/>
<dbReference type="OrthoDB" id="9805629at2"/>
<dbReference type="GO" id="GO:0006298">
    <property type="term" value="P:mismatch repair"/>
    <property type="evidence" value="ECO:0007669"/>
    <property type="project" value="TreeGrafter"/>
</dbReference>
<keyword evidence="2" id="KW-0808">Transferase</keyword>
<name>A0A369C4R6_9GAMM</name>
<reference evidence="4 5" key="1">
    <citation type="submission" date="2018-07" db="EMBL/GenBank/DDBJ databases">
        <title>Genomic Encyclopedia of Type Strains, Phase IV (KMG-IV): sequencing the most valuable type-strain genomes for metagenomic binning, comparative biology and taxonomic classification.</title>
        <authorList>
            <person name="Goeker M."/>
        </authorList>
    </citation>
    <scope>NUCLEOTIDE SEQUENCE [LARGE SCALE GENOMIC DNA]</scope>
    <source>
        <strain evidence="4 5">DSM 26407</strain>
    </source>
</reference>
<dbReference type="InterPro" id="IPR012263">
    <property type="entry name" value="M_m6A_EcoRV"/>
</dbReference>
<dbReference type="GO" id="GO:0043565">
    <property type="term" value="F:sequence-specific DNA binding"/>
    <property type="evidence" value="ECO:0007669"/>
    <property type="project" value="TreeGrafter"/>
</dbReference>
<dbReference type="GO" id="GO:0009307">
    <property type="term" value="P:DNA restriction-modification system"/>
    <property type="evidence" value="ECO:0007669"/>
    <property type="project" value="InterPro"/>
</dbReference>
<evidence type="ECO:0000256" key="2">
    <source>
        <dbReference type="ARBA" id="ARBA00022679"/>
    </source>
</evidence>
<keyword evidence="1 4" id="KW-0489">Methyltransferase</keyword>
<dbReference type="InterPro" id="IPR029063">
    <property type="entry name" value="SAM-dependent_MTases_sf"/>
</dbReference>
<dbReference type="Proteomes" id="UP000252707">
    <property type="component" value="Unassembled WGS sequence"/>
</dbReference>
<protein>
    <submittedName>
        <fullName evidence="4">DNA adenine methylase</fullName>
    </submittedName>
</protein>
<organism evidence="4 5">
    <name type="scientific">Thioalbus denitrificans</name>
    <dbReference type="NCBI Taxonomy" id="547122"/>
    <lineage>
        <taxon>Bacteria</taxon>
        <taxon>Pseudomonadati</taxon>
        <taxon>Pseudomonadota</taxon>
        <taxon>Gammaproteobacteria</taxon>
        <taxon>Chromatiales</taxon>
        <taxon>Ectothiorhodospiraceae</taxon>
        <taxon>Thioalbus</taxon>
    </lineage>
</organism>
<evidence type="ECO:0000313" key="5">
    <source>
        <dbReference type="Proteomes" id="UP000252707"/>
    </source>
</evidence>
<dbReference type="Gene3D" id="3.40.50.150">
    <property type="entry name" value="Vaccinia Virus protein VP39"/>
    <property type="match status" value="2"/>
</dbReference>
<keyword evidence="5" id="KW-1185">Reference proteome</keyword>
<evidence type="ECO:0000256" key="1">
    <source>
        <dbReference type="ARBA" id="ARBA00022603"/>
    </source>
</evidence>
<proteinExistence type="predicted"/>
<dbReference type="InterPro" id="IPR012327">
    <property type="entry name" value="MeTrfase_D12"/>
</dbReference>
<dbReference type="SUPFAM" id="SSF53335">
    <property type="entry name" value="S-adenosyl-L-methionine-dependent methyltransferases"/>
    <property type="match status" value="1"/>
</dbReference>